<accession>A0A6J4MTN7</accession>
<gene>
    <name evidence="2" type="ORF">AVDCRST_MAG68-4877</name>
</gene>
<feature type="non-terminal residue" evidence="2">
    <location>
        <position position="1"/>
    </location>
</feature>
<feature type="compositionally biased region" description="Basic and acidic residues" evidence="1">
    <location>
        <begin position="139"/>
        <end position="154"/>
    </location>
</feature>
<feature type="region of interest" description="Disordered" evidence="1">
    <location>
        <begin position="1"/>
        <end position="43"/>
    </location>
</feature>
<dbReference type="AlphaFoldDB" id="A0A6J4MTN7"/>
<feature type="compositionally biased region" description="Low complexity" evidence="1">
    <location>
        <begin position="94"/>
        <end position="107"/>
    </location>
</feature>
<name>A0A6J4MTN7_9BACT</name>
<proteinExistence type="predicted"/>
<protein>
    <submittedName>
        <fullName evidence="2">Uncharacterized protein</fullName>
    </submittedName>
</protein>
<reference evidence="2" key="1">
    <citation type="submission" date="2020-02" db="EMBL/GenBank/DDBJ databases">
        <authorList>
            <person name="Meier V. D."/>
        </authorList>
    </citation>
    <scope>NUCLEOTIDE SEQUENCE</scope>
    <source>
        <strain evidence="2">AVDCRST_MAG68</strain>
    </source>
</reference>
<feature type="compositionally biased region" description="Basic and acidic residues" evidence="1">
    <location>
        <begin position="1"/>
        <end position="13"/>
    </location>
</feature>
<organism evidence="2">
    <name type="scientific">uncultured Gemmatimonadota bacterium</name>
    <dbReference type="NCBI Taxonomy" id="203437"/>
    <lineage>
        <taxon>Bacteria</taxon>
        <taxon>Pseudomonadati</taxon>
        <taxon>Gemmatimonadota</taxon>
        <taxon>environmental samples</taxon>
    </lineage>
</organism>
<feature type="compositionally biased region" description="Basic residues" evidence="1">
    <location>
        <begin position="175"/>
        <end position="188"/>
    </location>
</feature>
<dbReference type="EMBL" id="CADCTW010000221">
    <property type="protein sequence ID" value="CAA9366313.1"/>
    <property type="molecule type" value="Genomic_DNA"/>
</dbReference>
<feature type="compositionally biased region" description="Basic residues" evidence="1">
    <location>
        <begin position="14"/>
        <end position="24"/>
    </location>
</feature>
<evidence type="ECO:0000256" key="1">
    <source>
        <dbReference type="SAM" id="MobiDB-lite"/>
    </source>
</evidence>
<evidence type="ECO:0000313" key="2">
    <source>
        <dbReference type="EMBL" id="CAA9366313.1"/>
    </source>
</evidence>
<feature type="region of interest" description="Disordered" evidence="1">
    <location>
        <begin position="87"/>
        <end position="236"/>
    </location>
</feature>
<sequence length="236" mass="25040">EARADPRGADRAVRARRALRRRARDRPGAFPGPVRRERCSRAGAHAMAPGAGIDRAACGHRLAQRGGGREHGGDDRGVRRLPVSLLSRNRRRAPPGAGRAAGARAPRVASLSPGRHPSPRVCGGGRVRVRGRAGAGPADARRIVRRPGGDRKAAVEGVRQGSGRSRFRAVPGMPRRARRSGPRPRRRRDGAGARPQGHTDAGDRPHPAVRHPGGRLHPGPRAERALLASTLGPGTM</sequence>
<feature type="non-terminal residue" evidence="2">
    <location>
        <position position="236"/>
    </location>
</feature>